<protein>
    <submittedName>
        <fullName evidence="1">Uncharacterized protein</fullName>
    </submittedName>
</protein>
<evidence type="ECO:0000313" key="1">
    <source>
        <dbReference type="EMBL" id="XAH73148.1"/>
    </source>
</evidence>
<keyword evidence="2" id="KW-1185">Reference proteome</keyword>
<proteinExistence type="predicted"/>
<accession>A0ABZ3ESE2</accession>
<name>A0ABZ3ESE2_9FIRM</name>
<dbReference type="RefSeq" id="WP_342756755.1">
    <property type="nucleotide sequence ID" value="NZ_CP146256.1"/>
</dbReference>
<dbReference type="Proteomes" id="UP001451571">
    <property type="component" value="Chromosome"/>
</dbReference>
<organism evidence="1 2">
    <name type="scientific">Kineothrix sedimenti</name>
    <dbReference type="NCBI Taxonomy" id="3123317"/>
    <lineage>
        <taxon>Bacteria</taxon>
        <taxon>Bacillati</taxon>
        <taxon>Bacillota</taxon>
        <taxon>Clostridia</taxon>
        <taxon>Lachnospirales</taxon>
        <taxon>Lachnospiraceae</taxon>
        <taxon>Kineothrix</taxon>
    </lineage>
</organism>
<sequence length="178" mass="20472">MERLTRRLDLGLDEWEQIAFKNPDDEQGLYNIVDVVEHRDEEWARQILLSLAETVADYEDTGLTPERITEINDFFNSQTAKILAELREYQRAEENGLLMRLPCKVGDIIYSDSEYFGILSYEVNSVHICIGISFEAIASRDDEMLDAIDFDIEDIGKTVFLTREEAEAKLAEMEGGHE</sequence>
<gene>
    <name evidence="1" type="ORF">V6984_16790</name>
</gene>
<dbReference type="EMBL" id="CP146256">
    <property type="protein sequence ID" value="XAH73148.1"/>
    <property type="molecule type" value="Genomic_DNA"/>
</dbReference>
<evidence type="ECO:0000313" key="2">
    <source>
        <dbReference type="Proteomes" id="UP001451571"/>
    </source>
</evidence>
<reference evidence="1 2" key="1">
    <citation type="submission" date="2024-02" db="EMBL/GenBank/DDBJ databases">
        <title>Bacterial strain from lacustrine sediment.</title>
        <authorList>
            <person name="Petit C."/>
            <person name="Fadhlaoui K."/>
        </authorList>
    </citation>
    <scope>NUCLEOTIDE SEQUENCE [LARGE SCALE GENOMIC DNA]</scope>
    <source>
        <strain evidence="1 2">IPX-CK</strain>
    </source>
</reference>